<dbReference type="AlphaFoldDB" id="A0AAN8X8G6"/>
<evidence type="ECO:0000313" key="2">
    <source>
        <dbReference type="Proteomes" id="UP001381693"/>
    </source>
</evidence>
<gene>
    <name evidence="1" type="ORF">SK128_027008</name>
</gene>
<keyword evidence="2" id="KW-1185">Reference proteome</keyword>
<reference evidence="1 2" key="1">
    <citation type="submission" date="2023-11" db="EMBL/GenBank/DDBJ databases">
        <title>Halocaridina rubra genome assembly.</title>
        <authorList>
            <person name="Smith C."/>
        </authorList>
    </citation>
    <scope>NUCLEOTIDE SEQUENCE [LARGE SCALE GENOMIC DNA]</scope>
    <source>
        <strain evidence="1">EP-1</strain>
        <tissue evidence="1">Whole</tissue>
    </source>
</reference>
<accession>A0AAN8X8G6</accession>
<dbReference type="Proteomes" id="UP001381693">
    <property type="component" value="Unassembled WGS sequence"/>
</dbReference>
<evidence type="ECO:0000313" key="1">
    <source>
        <dbReference type="EMBL" id="KAK7078206.1"/>
    </source>
</evidence>
<comment type="caution">
    <text evidence="1">The sequence shown here is derived from an EMBL/GenBank/DDBJ whole genome shotgun (WGS) entry which is preliminary data.</text>
</comment>
<organism evidence="1 2">
    <name type="scientific">Halocaridina rubra</name>
    <name type="common">Hawaiian red shrimp</name>
    <dbReference type="NCBI Taxonomy" id="373956"/>
    <lineage>
        <taxon>Eukaryota</taxon>
        <taxon>Metazoa</taxon>
        <taxon>Ecdysozoa</taxon>
        <taxon>Arthropoda</taxon>
        <taxon>Crustacea</taxon>
        <taxon>Multicrustacea</taxon>
        <taxon>Malacostraca</taxon>
        <taxon>Eumalacostraca</taxon>
        <taxon>Eucarida</taxon>
        <taxon>Decapoda</taxon>
        <taxon>Pleocyemata</taxon>
        <taxon>Caridea</taxon>
        <taxon>Atyoidea</taxon>
        <taxon>Atyidae</taxon>
        <taxon>Halocaridina</taxon>
    </lineage>
</organism>
<feature type="non-terminal residue" evidence="1">
    <location>
        <position position="1"/>
    </location>
</feature>
<protein>
    <submittedName>
        <fullName evidence="1">Uncharacterized protein</fullName>
    </submittedName>
</protein>
<name>A0AAN8X8G6_HALRR</name>
<dbReference type="EMBL" id="JAXCGZ010007950">
    <property type="protein sequence ID" value="KAK7078206.1"/>
    <property type="molecule type" value="Genomic_DNA"/>
</dbReference>
<proteinExistence type="predicted"/>
<sequence>VAFSSTSVLWDDPPLPSLVSYSCVKDASPINLSDAYAILIKSLNMADQIGEKDVVIVIDYGIHGKAVDIISQKNDKPVNK</sequence>